<evidence type="ECO:0000313" key="3">
    <source>
        <dbReference type="EMBL" id="MFC4745850.1"/>
    </source>
</evidence>
<organism evidence="3 4">
    <name type="scientific">Flavobacterium branchiicola</name>
    <dbReference type="NCBI Taxonomy" id="1114875"/>
    <lineage>
        <taxon>Bacteria</taxon>
        <taxon>Pseudomonadati</taxon>
        <taxon>Bacteroidota</taxon>
        <taxon>Flavobacteriia</taxon>
        <taxon>Flavobacteriales</taxon>
        <taxon>Flavobacteriaceae</taxon>
        <taxon>Flavobacterium</taxon>
    </lineage>
</organism>
<evidence type="ECO:0008006" key="5">
    <source>
        <dbReference type="Google" id="ProtNLM"/>
    </source>
</evidence>
<protein>
    <recommendedName>
        <fullName evidence="5">SprT-like family protein</fullName>
    </recommendedName>
</protein>
<feature type="chain" id="PRO_5046871346" description="SprT-like family protein" evidence="2">
    <location>
        <begin position="27"/>
        <end position="469"/>
    </location>
</feature>
<keyword evidence="4" id="KW-1185">Reference proteome</keyword>
<reference evidence="4" key="1">
    <citation type="journal article" date="2019" name="Int. J. Syst. Evol. Microbiol.">
        <title>The Global Catalogue of Microorganisms (GCM) 10K type strain sequencing project: providing services to taxonomists for standard genome sequencing and annotation.</title>
        <authorList>
            <consortium name="The Broad Institute Genomics Platform"/>
            <consortium name="The Broad Institute Genome Sequencing Center for Infectious Disease"/>
            <person name="Wu L."/>
            <person name="Ma J."/>
        </authorList>
    </citation>
    <scope>NUCLEOTIDE SEQUENCE [LARGE SCALE GENOMIC DNA]</scope>
    <source>
        <strain evidence="4">WYCCWR 13023</strain>
    </source>
</reference>
<proteinExistence type="predicted"/>
<dbReference type="Proteomes" id="UP001595935">
    <property type="component" value="Unassembled WGS sequence"/>
</dbReference>
<comment type="caution">
    <text evidence="3">The sequence shown here is derived from an EMBL/GenBank/DDBJ whole genome shotgun (WGS) entry which is preliminary data.</text>
</comment>
<evidence type="ECO:0000256" key="1">
    <source>
        <dbReference type="SAM" id="MobiDB-lite"/>
    </source>
</evidence>
<feature type="compositionally biased region" description="Gly residues" evidence="1">
    <location>
        <begin position="216"/>
        <end position="226"/>
    </location>
</feature>
<sequence length="469" mass="52153">MKKTPQFIKSALFVTFILLMTNCATEETGNQNSTPSSSEAKTWFDQHEKDYNATVLNYIKELQWQNTIVTDGDSGEVIEVPFVLKNGLSVSNSSADLFNNQHRLMFIKNKQNEFKVFYVQIFTDQKSEKTLDKSYNYYNLQDDFDGAVYIKELSTNISSKLEFKNGNKINSSSQTAKSDQKMCLYYGYWYEDGHFEPLVEMGCYGSPEGDVRDQPGYGGGGGGGKPSGSTENTTLTLVQKIKKNINSDQLNPCPKEVLEELKNATNCDIANVLTKLGASRAITVIIKTETPEGNKPAQTVRTNPQTRYNYTVRISPDYTSATRLFRASNILHELTHAYFMSLIDDYNSTGNPVVFVDTPTLFQAYCDKKYPPKASESPNLHHKEMADTYVKAMAGALQEFQTGIPVGSGETPNQIYTDLAWGGLRGTPIYDQTFPVGSADYNRIEARYAAESNGGTSGSQTAIGKPCKI</sequence>
<gene>
    <name evidence="3" type="ORF">ACFO5S_00225</name>
</gene>
<feature type="region of interest" description="Disordered" evidence="1">
    <location>
        <begin position="210"/>
        <end position="231"/>
    </location>
</feature>
<accession>A0ABV9PB03</accession>
<dbReference type="RefSeq" id="WP_213255276.1">
    <property type="nucleotide sequence ID" value="NZ_JAGYWA010000001.1"/>
</dbReference>
<evidence type="ECO:0000313" key="4">
    <source>
        <dbReference type="Proteomes" id="UP001595935"/>
    </source>
</evidence>
<dbReference type="EMBL" id="JBHSGV010000001">
    <property type="protein sequence ID" value="MFC4745850.1"/>
    <property type="molecule type" value="Genomic_DNA"/>
</dbReference>
<evidence type="ECO:0000256" key="2">
    <source>
        <dbReference type="SAM" id="SignalP"/>
    </source>
</evidence>
<feature type="signal peptide" evidence="2">
    <location>
        <begin position="1"/>
        <end position="26"/>
    </location>
</feature>
<name>A0ABV9PB03_9FLAO</name>
<keyword evidence="2" id="KW-0732">Signal</keyword>